<dbReference type="GO" id="GO:0042026">
    <property type="term" value="P:protein refolding"/>
    <property type="evidence" value="ECO:0007669"/>
    <property type="project" value="TreeGrafter"/>
</dbReference>
<evidence type="ECO:0000259" key="6">
    <source>
        <dbReference type="PROSITE" id="PS51188"/>
    </source>
</evidence>
<keyword evidence="5" id="KW-0143">Chaperone</keyword>
<evidence type="ECO:0000256" key="2">
    <source>
        <dbReference type="ARBA" id="ARBA00022737"/>
    </source>
</evidence>
<dbReference type="AlphaFoldDB" id="A0A645GMF1"/>
<protein>
    <submittedName>
        <fullName evidence="7">Chaperone protein DnaJ</fullName>
    </submittedName>
</protein>
<dbReference type="Pfam" id="PF01556">
    <property type="entry name" value="DnaJ_C"/>
    <property type="match status" value="1"/>
</dbReference>
<keyword evidence="2" id="KW-0677">Repeat</keyword>
<keyword evidence="4" id="KW-0862">Zinc</keyword>
<evidence type="ECO:0000256" key="1">
    <source>
        <dbReference type="ARBA" id="ARBA00022723"/>
    </source>
</evidence>
<dbReference type="FunFam" id="2.10.230.10:FF:000002">
    <property type="entry name" value="Molecular chaperone DnaJ"/>
    <property type="match status" value="1"/>
</dbReference>
<keyword evidence="1" id="KW-0479">Metal-binding</keyword>
<feature type="domain" description="CR-type" evidence="6">
    <location>
        <begin position="11"/>
        <end position="93"/>
    </location>
</feature>
<evidence type="ECO:0000256" key="3">
    <source>
        <dbReference type="ARBA" id="ARBA00022771"/>
    </source>
</evidence>
<keyword evidence="3" id="KW-0863">Zinc-finger</keyword>
<dbReference type="PANTHER" id="PTHR43096">
    <property type="entry name" value="DNAJ HOMOLOG 1, MITOCHONDRIAL-RELATED"/>
    <property type="match status" value="1"/>
</dbReference>
<dbReference type="PROSITE" id="PS51188">
    <property type="entry name" value="ZF_CR"/>
    <property type="match status" value="1"/>
</dbReference>
<dbReference type="PANTHER" id="PTHR43096:SF52">
    <property type="entry name" value="DNAJ HOMOLOG 1, MITOCHONDRIAL-RELATED"/>
    <property type="match status" value="1"/>
</dbReference>
<dbReference type="FunFam" id="2.60.260.20:FF:000005">
    <property type="entry name" value="Chaperone protein dnaJ 1, mitochondrial"/>
    <property type="match status" value="1"/>
</dbReference>
<dbReference type="EMBL" id="VSSQ01074183">
    <property type="protein sequence ID" value="MPN25124.1"/>
    <property type="molecule type" value="Genomic_DNA"/>
</dbReference>
<dbReference type="GO" id="GO:0051082">
    <property type="term" value="F:unfolded protein binding"/>
    <property type="evidence" value="ECO:0007669"/>
    <property type="project" value="InterPro"/>
</dbReference>
<dbReference type="GO" id="GO:0008270">
    <property type="term" value="F:zinc ion binding"/>
    <property type="evidence" value="ECO:0007669"/>
    <property type="project" value="UniProtKB-KW"/>
</dbReference>
<dbReference type="InterPro" id="IPR008971">
    <property type="entry name" value="HSP40/DnaJ_pept-bd"/>
</dbReference>
<dbReference type="CDD" id="cd10747">
    <property type="entry name" value="DnaJ_C"/>
    <property type="match status" value="1"/>
</dbReference>
<dbReference type="InterPro" id="IPR001305">
    <property type="entry name" value="HSP_DnaJ_Cys-rich_dom"/>
</dbReference>
<dbReference type="GO" id="GO:0005737">
    <property type="term" value="C:cytoplasm"/>
    <property type="evidence" value="ECO:0007669"/>
    <property type="project" value="TreeGrafter"/>
</dbReference>
<proteinExistence type="predicted"/>
<gene>
    <name evidence="7" type="primary">dnaJ_63</name>
    <name evidence="7" type="ORF">SDC9_172531</name>
</gene>
<dbReference type="CDD" id="cd10719">
    <property type="entry name" value="DnaJ_zf"/>
    <property type="match status" value="1"/>
</dbReference>
<organism evidence="7">
    <name type="scientific">bioreactor metagenome</name>
    <dbReference type="NCBI Taxonomy" id="1076179"/>
    <lineage>
        <taxon>unclassified sequences</taxon>
        <taxon>metagenomes</taxon>
        <taxon>ecological metagenomes</taxon>
    </lineage>
</organism>
<name>A0A645GMF1_9ZZZZ</name>
<dbReference type="GO" id="GO:0031072">
    <property type="term" value="F:heat shock protein binding"/>
    <property type="evidence" value="ECO:0007669"/>
    <property type="project" value="InterPro"/>
</dbReference>
<dbReference type="SUPFAM" id="SSF57938">
    <property type="entry name" value="DnaJ/Hsp40 cysteine-rich domain"/>
    <property type="match status" value="1"/>
</dbReference>
<evidence type="ECO:0000256" key="4">
    <source>
        <dbReference type="ARBA" id="ARBA00022833"/>
    </source>
</evidence>
<evidence type="ECO:0000313" key="7">
    <source>
        <dbReference type="EMBL" id="MPN25124.1"/>
    </source>
</evidence>
<dbReference type="Pfam" id="PF00684">
    <property type="entry name" value="DnaJ_CXXCXGXG"/>
    <property type="match status" value="1"/>
</dbReference>
<dbReference type="InterPro" id="IPR036410">
    <property type="entry name" value="HSP_DnaJ_Cys-rich_dom_sf"/>
</dbReference>
<evidence type="ECO:0000256" key="5">
    <source>
        <dbReference type="ARBA" id="ARBA00023186"/>
    </source>
</evidence>
<accession>A0A645GMF1</accession>
<comment type="caution">
    <text evidence="7">The sequence shown here is derived from an EMBL/GenBank/DDBJ whole genome shotgun (WGS) entry which is preliminary data.</text>
</comment>
<dbReference type="SUPFAM" id="SSF49493">
    <property type="entry name" value="HSP40/DnaJ peptide-binding domain"/>
    <property type="match status" value="2"/>
</dbReference>
<reference evidence="7" key="1">
    <citation type="submission" date="2019-08" db="EMBL/GenBank/DDBJ databases">
        <authorList>
            <person name="Kucharzyk K."/>
            <person name="Murdoch R.W."/>
            <person name="Higgins S."/>
            <person name="Loffler F."/>
        </authorList>
    </citation>
    <scope>NUCLEOTIDE SEQUENCE</scope>
</reference>
<dbReference type="Gene3D" id="2.10.230.10">
    <property type="entry name" value="Heat shock protein DnaJ, cysteine-rich domain"/>
    <property type="match status" value="1"/>
</dbReference>
<dbReference type="InterPro" id="IPR002939">
    <property type="entry name" value="DnaJ_C"/>
</dbReference>
<sequence>MQISLEDAFRGVTKKIEVPRLETCPHCGGSGAEPGTKVETCPTCGGRGQVQQTVNTPFGQMAQVTVCPTCHGKGKVVKTPCRECKGQGRVRKQHSVDVKIPAGIDTGIRLRVSSQGEAGINGGPSGDLFLLIEVKPDRRFQRKGDDLNTSVDIKYPQAALGCEVKIETFDGFETLDIPAGTQPGSKLRIKGRGMPRLRGKGSGDMNILVKVTISKEPSAKERELLEQIAKEMKVTVKNKEGFFDKIKR</sequence>
<dbReference type="Gene3D" id="2.60.260.20">
    <property type="entry name" value="Urease metallochaperone UreE, N-terminal domain"/>
    <property type="match status" value="2"/>
</dbReference>